<dbReference type="RefSeq" id="WP_119851296.1">
    <property type="nucleotide sequence ID" value="NZ_CP032412.1"/>
</dbReference>
<keyword evidence="2" id="KW-0645">Protease</keyword>
<feature type="domain" description="SH3b" evidence="6">
    <location>
        <begin position="44"/>
        <end position="107"/>
    </location>
</feature>
<feature type="domain" description="NlpC/P60" evidence="7">
    <location>
        <begin position="128"/>
        <end position="272"/>
    </location>
</feature>
<dbReference type="GO" id="GO:0008234">
    <property type="term" value="F:cysteine-type peptidase activity"/>
    <property type="evidence" value="ECO:0007669"/>
    <property type="project" value="UniProtKB-KW"/>
</dbReference>
<dbReference type="SMART" id="SM00287">
    <property type="entry name" value="SH3b"/>
    <property type="match status" value="1"/>
</dbReference>
<dbReference type="PANTHER" id="PTHR47053:SF1">
    <property type="entry name" value="MUREIN DD-ENDOPEPTIDASE MEPH-RELATED"/>
    <property type="match status" value="1"/>
</dbReference>
<dbReference type="Gene3D" id="3.90.1720.10">
    <property type="entry name" value="endopeptidase domain like (from Nostoc punctiforme)"/>
    <property type="match status" value="1"/>
</dbReference>
<gene>
    <name evidence="8" type="ORF">D5F53_25505</name>
</gene>
<dbReference type="InterPro" id="IPR003646">
    <property type="entry name" value="SH3-like_bac-type"/>
</dbReference>
<keyword evidence="9" id="KW-1185">Reference proteome</keyword>
<dbReference type="InterPro" id="IPR051202">
    <property type="entry name" value="Peptidase_C40"/>
</dbReference>
<comment type="similarity">
    <text evidence="1">Belongs to the peptidase C40 family.</text>
</comment>
<dbReference type="InterPro" id="IPR000064">
    <property type="entry name" value="NLP_P60_dom"/>
</dbReference>
<organism evidence="8 9">
    <name type="scientific">Paenibacillus lautus</name>
    <name type="common">Bacillus lautus</name>
    <dbReference type="NCBI Taxonomy" id="1401"/>
    <lineage>
        <taxon>Bacteria</taxon>
        <taxon>Bacillati</taxon>
        <taxon>Bacillota</taxon>
        <taxon>Bacilli</taxon>
        <taxon>Bacillales</taxon>
        <taxon>Paenibacillaceae</taxon>
        <taxon>Paenibacillus</taxon>
    </lineage>
</organism>
<dbReference type="AlphaFoldDB" id="A0A385TVM8"/>
<keyword evidence="4" id="KW-0788">Thiol protease</keyword>
<dbReference type="Gene3D" id="2.30.30.40">
    <property type="entry name" value="SH3 Domains"/>
    <property type="match status" value="1"/>
</dbReference>
<dbReference type="EMBL" id="CP032412">
    <property type="protein sequence ID" value="AYB47929.1"/>
    <property type="molecule type" value="Genomic_DNA"/>
</dbReference>
<feature type="region of interest" description="Disordered" evidence="5">
    <location>
        <begin position="105"/>
        <end position="125"/>
    </location>
</feature>
<evidence type="ECO:0000259" key="6">
    <source>
        <dbReference type="PROSITE" id="PS51781"/>
    </source>
</evidence>
<accession>A0A385TVM8</accession>
<sequence>MGEIVIFSKKSFKQLMAGALLSAAVLGSYGYGSVNEVAAASVQSVTKGVASSNVYMRNQPSTSGKVLDRVYKGDSVQILGKTSSWYKIKTSDGKQGYASSKYINQSSGSSNNSGSNSGNAGSTAPSASASVEKVISAGMKYLGTPYEFGSNRNSTRTFDCSAFVRRAFMDGANITLPSDSRKQGQYIKDKGTAVYNVNQLKRGDLVFFMSYRGSSASAYAGLDKSKQRITHVAIYLGDNKLLHTYSKQSGGVLVGNFGDSWKHRFVHGGSVL</sequence>
<dbReference type="KEGG" id="plw:D5F53_25505"/>
<proteinExistence type="inferred from homology"/>
<dbReference type="SUPFAM" id="SSF54001">
    <property type="entry name" value="Cysteine proteinases"/>
    <property type="match status" value="1"/>
</dbReference>
<dbReference type="InterPro" id="IPR038765">
    <property type="entry name" value="Papain-like_cys_pep_sf"/>
</dbReference>
<protein>
    <submittedName>
        <fullName evidence="8">Glycoside hydrolase</fullName>
    </submittedName>
</protein>
<dbReference type="GO" id="GO:0006508">
    <property type="term" value="P:proteolysis"/>
    <property type="evidence" value="ECO:0007669"/>
    <property type="project" value="UniProtKB-KW"/>
</dbReference>
<dbReference type="Proteomes" id="UP000266552">
    <property type="component" value="Chromosome"/>
</dbReference>
<evidence type="ECO:0000256" key="3">
    <source>
        <dbReference type="ARBA" id="ARBA00022801"/>
    </source>
</evidence>
<evidence type="ECO:0000256" key="4">
    <source>
        <dbReference type="ARBA" id="ARBA00022807"/>
    </source>
</evidence>
<dbReference type="Pfam" id="PF08239">
    <property type="entry name" value="SH3_3"/>
    <property type="match status" value="1"/>
</dbReference>
<keyword evidence="3 8" id="KW-0378">Hydrolase</keyword>
<reference evidence="8 9" key="1">
    <citation type="submission" date="2018-09" db="EMBL/GenBank/DDBJ databases">
        <title>Genome Sequence of Paenibacillus lautus Strain E7593-69, Azo Dye-Degrading Bacteria, Isolated from Commercial Tattoo Inks.</title>
        <authorList>
            <person name="Nho S.W."/>
            <person name="Kim S.-J."/>
            <person name="Kweon O."/>
            <person name="Cerniglia C.E."/>
        </authorList>
    </citation>
    <scope>NUCLEOTIDE SEQUENCE [LARGE SCALE GENOMIC DNA]</scope>
    <source>
        <strain evidence="8 9">E7593-69</strain>
    </source>
</reference>
<dbReference type="Pfam" id="PF00877">
    <property type="entry name" value="NLPC_P60"/>
    <property type="match status" value="1"/>
</dbReference>
<evidence type="ECO:0000259" key="7">
    <source>
        <dbReference type="PROSITE" id="PS51935"/>
    </source>
</evidence>
<dbReference type="PROSITE" id="PS51781">
    <property type="entry name" value="SH3B"/>
    <property type="match status" value="1"/>
</dbReference>
<dbReference type="PANTHER" id="PTHR47053">
    <property type="entry name" value="MUREIN DD-ENDOPEPTIDASE MEPH-RELATED"/>
    <property type="match status" value="1"/>
</dbReference>
<evidence type="ECO:0000313" key="9">
    <source>
        <dbReference type="Proteomes" id="UP000266552"/>
    </source>
</evidence>
<evidence type="ECO:0000256" key="2">
    <source>
        <dbReference type="ARBA" id="ARBA00022670"/>
    </source>
</evidence>
<dbReference type="PROSITE" id="PS51935">
    <property type="entry name" value="NLPC_P60"/>
    <property type="match status" value="1"/>
</dbReference>
<evidence type="ECO:0000313" key="8">
    <source>
        <dbReference type="EMBL" id="AYB47929.1"/>
    </source>
</evidence>
<evidence type="ECO:0000256" key="1">
    <source>
        <dbReference type="ARBA" id="ARBA00007074"/>
    </source>
</evidence>
<name>A0A385TVM8_PAELA</name>
<evidence type="ECO:0000256" key="5">
    <source>
        <dbReference type="SAM" id="MobiDB-lite"/>
    </source>
</evidence>
<feature type="compositionally biased region" description="Low complexity" evidence="5">
    <location>
        <begin position="106"/>
        <end position="125"/>
    </location>
</feature>